<evidence type="ECO:0000313" key="2">
    <source>
        <dbReference type="Proteomes" id="UP000054166"/>
    </source>
</evidence>
<gene>
    <name evidence="1" type="ORF">PILCRDRAFT_820214</name>
</gene>
<protein>
    <submittedName>
        <fullName evidence="1">Uncharacterized protein</fullName>
    </submittedName>
</protein>
<accession>A0A0C3FRL4</accession>
<dbReference type="AlphaFoldDB" id="A0A0C3FRL4"/>
<reference evidence="2" key="2">
    <citation type="submission" date="2015-01" db="EMBL/GenBank/DDBJ databases">
        <title>Evolutionary Origins and Diversification of the Mycorrhizal Mutualists.</title>
        <authorList>
            <consortium name="DOE Joint Genome Institute"/>
            <consortium name="Mycorrhizal Genomics Consortium"/>
            <person name="Kohler A."/>
            <person name="Kuo A."/>
            <person name="Nagy L.G."/>
            <person name="Floudas D."/>
            <person name="Copeland A."/>
            <person name="Barry K.W."/>
            <person name="Cichocki N."/>
            <person name="Veneault-Fourrey C."/>
            <person name="LaButti K."/>
            <person name="Lindquist E.A."/>
            <person name="Lipzen A."/>
            <person name="Lundell T."/>
            <person name="Morin E."/>
            <person name="Murat C."/>
            <person name="Riley R."/>
            <person name="Ohm R."/>
            <person name="Sun H."/>
            <person name="Tunlid A."/>
            <person name="Henrissat B."/>
            <person name="Grigoriev I.V."/>
            <person name="Hibbett D.S."/>
            <person name="Martin F."/>
        </authorList>
    </citation>
    <scope>NUCLEOTIDE SEQUENCE [LARGE SCALE GENOMIC DNA]</scope>
    <source>
        <strain evidence="2">F 1598</strain>
    </source>
</reference>
<dbReference type="InParanoid" id="A0A0C3FRL4"/>
<name>A0A0C3FRL4_PILCF</name>
<reference evidence="1 2" key="1">
    <citation type="submission" date="2014-04" db="EMBL/GenBank/DDBJ databases">
        <authorList>
            <consortium name="DOE Joint Genome Institute"/>
            <person name="Kuo A."/>
            <person name="Tarkka M."/>
            <person name="Buscot F."/>
            <person name="Kohler A."/>
            <person name="Nagy L.G."/>
            <person name="Floudas D."/>
            <person name="Copeland A."/>
            <person name="Barry K.W."/>
            <person name="Cichocki N."/>
            <person name="Veneault-Fourrey C."/>
            <person name="LaButti K."/>
            <person name="Lindquist E.A."/>
            <person name="Lipzen A."/>
            <person name="Lundell T."/>
            <person name="Morin E."/>
            <person name="Murat C."/>
            <person name="Sun H."/>
            <person name="Tunlid A."/>
            <person name="Henrissat B."/>
            <person name="Grigoriev I.V."/>
            <person name="Hibbett D.S."/>
            <person name="Martin F."/>
            <person name="Nordberg H.P."/>
            <person name="Cantor M.N."/>
            <person name="Hua S.X."/>
        </authorList>
    </citation>
    <scope>NUCLEOTIDE SEQUENCE [LARGE SCALE GENOMIC DNA]</scope>
    <source>
        <strain evidence="1 2">F 1598</strain>
    </source>
</reference>
<dbReference type="Proteomes" id="UP000054166">
    <property type="component" value="Unassembled WGS sequence"/>
</dbReference>
<dbReference type="EMBL" id="KN832994">
    <property type="protein sequence ID" value="KIM82384.1"/>
    <property type="molecule type" value="Genomic_DNA"/>
</dbReference>
<organism evidence="1 2">
    <name type="scientific">Piloderma croceum (strain F 1598)</name>
    <dbReference type="NCBI Taxonomy" id="765440"/>
    <lineage>
        <taxon>Eukaryota</taxon>
        <taxon>Fungi</taxon>
        <taxon>Dikarya</taxon>
        <taxon>Basidiomycota</taxon>
        <taxon>Agaricomycotina</taxon>
        <taxon>Agaricomycetes</taxon>
        <taxon>Agaricomycetidae</taxon>
        <taxon>Atheliales</taxon>
        <taxon>Atheliaceae</taxon>
        <taxon>Piloderma</taxon>
    </lineage>
</organism>
<sequence>MAFVPWSAQQSKSHIIDSRDIGFRTLDRKGVDPTVTYSDLWHLTDERNFVRDYIWRVLYKKHLSLETGLRIWPNYL</sequence>
<proteinExistence type="predicted"/>
<dbReference type="HOGENOM" id="CLU_2655359_0_0_1"/>
<keyword evidence="2" id="KW-1185">Reference proteome</keyword>
<evidence type="ECO:0000313" key="1">
    <source>
        <dbReference type="EMBL" id="KIM82384.1"/>
    </source>
</evidence>